<protein>
    <submittedName>
        <fullName evidence="1">P-loop containing nucleoside triphosphate hydrolases superfamily protein</fullName>
    </submittedName>
</protein>
<dbReference type="EMBL" id="CM051402">
    <property type="protein sequence ID" value="KAJ4710487.1"/>
    <property type="molecule type" value="Genomic_DNA"/>
</dbReference>
<keyword evidence="2" id="KW-1185">Reference proteome</keyword>
<gene>
    <name evidence="1" type="ORF">OWV82_016665</name>
</gene>
<keyword evidence="1" id="KW-0378">Hydrolase</keyword>
<dbReference type="Proteomes" id="UP001164539">
    <property type="component" value="Chromosome 9"/>
</dbReference>
<sequence>MNGWMLAGAAIAAAVLLEIWHAIRDDQDEIQARHKTTASQASERDKRPSFGSSSSRVNITKRSAVASQQSGDGNSIPVEGTKPPPLPDQSTKAEAKTTTVGSASSITKRSSVASQQSGDGNSNSTEGTNLPASSDQSTKTKAETKTMPAASASTTTNRSSVAYQLSGDGNGKSMEGTNLPPSPDQSTKTKAEAKAKAKPAASASTTTKRSSLASQQSGDGNSNSTEGTKLPASPDQSTKTKAEAKARPAASAGATTKRSSVASQQSGDGSSNYTEGTKPPTSPDQSAKTKAKAKAKQAASAGTTTNRSSVAYQLSGDGHSKSMEGTNPPPSSDQSTKTKAEAKAKPAASASTTTKRSSLASQQSGDGSSNSTEGTKLPASPDQSTKTKAEAEAKPAVSAGATTKRSSVASQQSGDGSSNSTEGTKPPTSPDQSAKTKAKAKAKQAASAGTTTKKSTVSFQHSGDGNSASTKVSKPRASPDQSIKAKAEANASPAASAGGTTKMSNVASQHSGDGSSKSMEWTKPPASPDQSTKANATPAASAFSFKSTLFPLHRTSADQLMDPKGASPKDIESLFKKDLVPAVLKKPLSPSTYKDYFAALLYAEDFYLEKWSDFQLWNVTLGLHDKIFVSFIIDSVPERRPFLLSRDFVYARRSGSVCRKFQGLVSRVVSNTLLVEFKEDFYTQHRPSYRYDISFSFNRFCLKRAHQAIAAASDPLFKNFLFPECVSRNNIPPSAPCLYSNYELDSDGNSAIRQILSIEGQPPYLVEGPLSVEVLKNEYGDITETIPSKTGIVVREAVLQIYQHSLKSRILICAPANRTCDVLMRDLMDDIPESDIFRANAAFREMDEVPDDILPLCLYEGECFSCPSLEDLREYRVVFSTFVSSFRLHNEGITAGHFSHIFLVDASSAIEPQTIIPLSNLANENTTVIVTGSRYDYPRWVRADIARRNGLRTSYFERLCETKSYQSSNPRFITQLSTSTEESDETFCNFP</sequence>
<evidence type="ECO:0000313" key="1">
    <source>
        <dbReference type="EMBL" id="KAJ4710487.1"/>
    </source>
</evidence>
<reference evidence="1 2" key="1">
    <citation type="journal article" date="2023" name="Science">
        <title>Complex scaffold remodeling in plant triterpene biosynthesis.</title>
        <authorList>
            <person name="De La Pena R."/>
            <person name="Hodgson H."/>
            <person name="Liu J.C."/>
            <person name="Stephenson M.J."/>
            <person name="Martin A.C."/>
            <person name="Owen C."/>
            <person name="Harkess A."/>
            <person name="Leebens-Mack J."/>
            <person name="Jimenez L.E."/>
            <person name="Osbourn A."/>
            <person name="Sattely E.S."/>
        </authorList>
    </citation>
    <scope>NUCLEOTIDE SEQUENCE [LARGE SCALE GENOMIC DNA]</scope>
    <source>
        <strain evidence="2">cv. JPN11</strain>
        <tissue evidence="1">Leaf</tissue>
    </source>
</reference>
<organism evidence="1 2">
    <name type="scientific">Melia azedarach</name>
    <name type="common">Chinaberry tree</name>
    <dbReference type="NCBI Taxonomy" id="155640"/>
    <lineage>
        <taxon>Eukaryota</taxon>
        <taxon>Viridiplantae</taxon>
        <taxon>Streptophyta</taxon>
        <taxon>Embryophyta</taxon>
        <taxon>Tracheophyta</taxon>
        <taxon>Spermatophyta</taxon>
        <taxon>Magnoliopsida</taxon>
        <taxon>eudicotyledons</taxon>
        <taxon>Gunneridae</taxon>
        <taxon>Pentapetalae</taxon>
        <taxon>rosids</taxon>
        <taxon>malvids</taxon>
        <taxon>Sapindales</taxon>
        <taxon>Meliaceae</taxon>
        <taxon>Melia</taxon>
    </lineage>
</organism>
<comment type="caution">
    <text evidence="1">The sequence shown here is derived from an EMBL/GenBank/DDBJ whole genome shotgun (WGS) entry which is preliminary data.</text>
</comment>
<name>A0ACC1XI40_MELAZ</name>
<accession>A0ACC1XI40</accession>
<proteinExistence type="predicted"/>
<evidence type="ECO:0000313" key="2">
    <source>
        <dbReference type="Proteomes" id="UP001164539"/>
    </source>
</evidence>